<evidence type="ECO:0000256" key="1">
    <source>
        <dbReference type="ARBA" id="ARBA00000085"/>
    </source>
</evidence>
<dbReference type="InterPro" id="IPR004358">
    <property type="entry name" value="Sig_transdc_His_kin-like_C"/>
</dbReference>
<proteinExistence type="predicted"/>
<dbReference type="CDD" id="cd00075">
    <property type="entry name" value="HATPase"/>
    <property type="match status" value="1"/>
</dbReference>
<dbReference type="EMBL" id="FQXS01000001">
    <property type="protein sequence ID" value="SHH30640.1"/>
    <property type="molecule type" value="Genomic_DNA"/>
</dbReference>
<evidence type="ECO:0000256" key="5">
    <source>
        <dbReference type="ARBA" id="ARBA00022777"/>
    </source>
</evidence>
<evidence type="ECO:0000313" key="7">
    <source>
        <dbReference type="EMBL" id="SHH30640.1"/>
    </source>
</evidence>
<organism evidence="7 8">
    <name type="scientific">Desulfofustis glycolicus DSM 9705</name>
    <dbReference type="NCBI Taxonomy" id="1121409"/>
    <lineage>
        <taxon>Bacteria</taxon>
        <taxon>Pseudomonadati</taxon>
        <taxon>Thermodesulfobacteriota</taxon>
        <taxon>Desulfobulbia</taxon>
        <taxon>Desulfobulbales</taxon>
        <taxon>Desulfocapsaceae</taxon>
        <taxon>Desulfofustis</taxon>
    </lineage>
</organism>
<dbReference type="RefSeq" id="WP_073372817.1">
    <property type="nucleotide sequence ID" value="NZ_FQXS01000001.1"/>
</dbReference>
<dbReference type="GO" id="GO:0000155">
    <property type="term" value="F:phosphorelay sensor kinase activity"/>
    <property type="evidence" value="ECO:0007669"/>
    <property type="project" value="TreeGrafter"/>
</dbReference>
<evidence type="ECO:0000259" key="6">
    <source>
        <dbReference type="PROSITE" id="PS50109"/>
    </source>
</evidence>
<keyword evidence="5 7" id="KW-0418">Kinase</keyword>
<dbReference type="Proteomes" id="UP000184139">
    <property type="component" value="Unassembled WGS sequence"/>
</dbReference>
<dbReference type="InterPro" id="IPR005467">
    <property type="entry name" value="His_kinase_dom"/>
</dbReference>
<name>A0A1M5RWS8_9BACT</name>
<dbReference type="STRING" id="1121409.SAMN02745124_00036"/>
<dbReference type="PANTHER" id="PTHR43547:SF2">
    <property type="entry name" value="HYBRID SIGNAL TRANSDUCTION HISTIDINE KINASE C"/>
    <property type="match status" value="1"/>
</dbReference>
<dbReference type="InterPro" id="IPR003594">
    <property type="entry name" value="HATPase_dom"/>
</dbReference>
<feature type="domain" description="Histidine kinase" evidence="6">
    <location>
        <begin position="1"/>
        <end position="134"/>
    </location>
</feature>
<dbReference type="SUPFAM" id="SSF55874">
    <property type="entry name" value="ATPase domain of HSP90 chaperone/DNA topoisomerase II/histidine kinase"/>
    <property type="match status" value="1"/>
</dbReference>
<protein>
    <recommendedName>
        <fullName evidence="2">histidine kinase</fullName>
        <ecNumber evidence="2">2.7.13.3</ecNumber>
    </recommendedName>
</protein>
<dbReference type="OrthoDB" id="5524356at2"/>
<dbReference type="Pfam" id="PF02518">
    <property type="entry name" value="HATPase_c"/>
    <property type="match status" value="1"/>
</dbReference>
<dbReference type="EC" id="2.7.13.3" evidence="2"/>
<dbReference type="SMART" id="SM00387">
    <property type="entry name" value="HATPase_c"/>
    <property type="match status" value="1"/>
</dbReference>
<evidence type="ECO:0000256" key="2">
    <source>
        <dbReference type="ARBA" id="ARBA00012438"/>
    </source>
</evidence>
<dbReference type="FunFam" id="3.30.565.10:FF:000006">
    <property type="entry name" value="Sensor histidine kinase WalK"/>
    <property type="match status" value="1"/>
</dbReference>
<dbReference type="InterPro" id="IPR036890">
    <property type="entry name" value="HATPase_C_sf"/>
</dbReference>
<gene>
    <name evidence="7" type="ORF">SAMN02745124_00036</name>
</gene>
<dbReference type="PANTHER" id="PTHR43547">
    <property type="entry name" value="TWO-COMPONENT HISTIDINE KINASE"/>
    <property type="match status" value="1"/>
</dbReference>
<dbReference type="PROSITE" id="PS50109">
    <property type="entry name" value="HIS_KIN"/>
    <property type="match status" value="1"/>
</dbReference>
<evidence type="ECO:0000313" key="8">
    <source>
        <dbReference type="Proteomes" id="UP000184139"/>
    </source>
</evidence>
<evidence type="ECO:0000256" key="4">
    <source>
        <dbReference type="ARBA" id="ARBA00022679"/>
    </source>
</evidence>
<reference evidence="7 8" key="1">
    <citation type="submission" date="2016-11" db="EMBL/GenBank/DDBJ databases">
        <authorList>
            <person name="Jaros S."/>
            <person name="Januszkiewicz K."/>
            <person name="Wedrychowicz H."/>
        </authorList>
    </citation>
    <scope>NUCLEOTIDE SEQUENCE [LARGE SCALE GENOMIC DNA]</scope>
    <source>
        <strain evidence="7 8">DSM 9705</strain>
    </source>
</reference>
<dbReference type="AlphaFoldDB" id="A0A1M5RWS8"/>
<keyword evidence="8" id="KW-1185">Reference proteome</keyword>
<accession>A0A1M5RWS8</accession>
<comment type="catalytic activity">
    <reaction evidence="1">
        <text>ATP + protein L-histidine = ADP + protein N-phospho-L-histidine.</text>
        <dbReference type="EC" id="2.7.13.3"/>
    </reaction>
</comment>
<evidence type="ECO:0000256" key="3">
    <source>
        <dbReference type="ARBA" id="ARBA00022553"/>
    </source>
</evidence>
<dbReference type="PRINTS" id="PR00344">
    <property type="entry name" value="BCTRLSENSOR"/>
</dbReference>
<keyword evidence="4" id="KW-0808">Transferase</keyword>
<sequence length="141" mass="15103">MARKRGISLIVQQPPAPIIAEIDHYKIEQVCNNLVANAIEHAPDHSEVRIRLAQVGTNWQVSVTDCGPGLDSDEAAALFLPFSRGKAGKTATSRSTGLGLAISKKNVTAHGGTIRVDSRPGHGACFSFSIPTHQDHQEKQS</sequence>
<keyword evidence="3" id="KW-0597">Phosphoprotein</keyword>
<dbReference type="Gene3D" id="3.30.565.10">
    <property type="entry name" value="Histidine kinase-like ATPase, C-terminal domain"/>
    <property type="match status" value="1"/>
</dbReference>